<sequence>MAEQTAPVVIFVLGGPGAGKGTQCANLVKDFSFVHLSAGDLLRAEMAREGSEFGELISTYIKDGQIVPMEVTLKLIQQAMAQSPGSMVLLDGFPRKMDQALEFEKIVAPCKAVLYFTCTEEVMLERLLKRGETSGRSDDNKESIVKRFQTFHETSFPVIQHYAAQNKVIEVDTLDTPDNVYLATKSQIQKLLGIEHQAAVEDNQNACEEPVAEKTEITVASEEPMVEQIETTVASEEPVAEKTEATVASEEPVVEQVETTVASKEPAAESETTVDDAAKKDNTIVTPNSLLPEFQVGNDSSLSEVFEQLNLDSNGGSKDLAAKVVLEEATIEKQLEASKPLESVPEQLPVEDVKPAVSEDIAIEDPVLANENQTSRSLPKETCPNSASPAQKTSGPSPKNAKGHPKKKSNCMIM</sequence>
<keyword evidence="1" id="KW-0418">Kinase</keyword>
<proteinExistence type="predicted"/>
<keyword evidence="1" id="KW-0808">Transferase</keyword>
<reference evidence="1" key="1">
    <citation type="submission" date="2022-04" db="EMBL/GenBank/DDBJ databases">
        <title>Genome of the entomopathogenic fungus Entomophthora muscae.</title>
        <authorList>
            <person name="Elya C."/>
            <person name="Lovett B.R."/>
            <person name="Lee E."/>
            <person name="Macias A.M."/>
            <person name="Hajek A.E."/>
            <person name="De Bivort B.L."/>
            <person name="Kasson M.T."/>
            <person name="De Fine Licht H.H."/>
            <person name="Stajich J.E."/>
        </authorList>
    </citation>
    <scope>NUCLEOTIDE SEQUENCE</scope>
    <source>
        <strain evidence="1">Berkeley</strain>
    </source>
</reference>
<comment type="caution">
    <text evidence="1">The sequence shown here is derived from an EMBL/GenBank/DDBJ whole genome shotgun (WGS) entry which is preliminary data.</text>
</comment>
<keyword evidence="2" id="KW-1185">Reference proteome</keyword>
<accession>A0ACC2TK34</accession>
<protein>
    <submittedName>
        <fullName evidence="1">Bifunctional uridylate/adenylate kinase</fullName>
        <ecNumber evidence="1">2.7.4.14</ecNumber>
    </submittedName>
</protein>
<dbReference type="EMBL" id="QTSX02002843">
    <property type="protein sequence ID" value="KAJ9074962.1"/>
    <property type="molecule type" value="Genomic_DNA"/>
</dbReference>
<gene>
    <name evidence="1" type="primary">URA6_1</name>
    <name evidence="1" type="ORF">DSO57_1001436</name>
</gene>
<evidence type="ECO:0000313" key="2">
    <source>
        <dbReference type="Proteomes" id="UP001165960"/>
    </source>
</evidence>
<dbReference type="Proteomes" id="UP001165960">
    <property type="component" value="Unassembled WGS sequence"/>
</dbReference>
<organism evidence="1 2">
    <name type="scientific">Entomophthora muscae</name>
    <dbReference type="NCBI Taxonomy" id="34485"/>
    <lineage>
        <taxon>Eukaryota</taxon>
        <taxon>Fungi</taxon>
        <taxon>Fungi incertae sedis</taxon>
        <taxon>Zoopagomycota</taxon>
        <taxon>Entomophthoromycotina</taxon>
        <taxon>Entomophthoromycetes</taxon>
        <taxon>Entomophthorales</taxon>
        <taxon>Entomophthoraceae</taxon>
        <taxon>Entomophthora</taxon>
    </lineage>
</organism>
<name>A0ACC2TK34_9FUNG</name>
<dbReference type="EC" id="2.7.4.14" evidence="1"/>
<evidence type="ECO:0000313" key="1">
    <source>
        <dbReference type="EMBL" id="KAJ9074962.1"/>
    </source>
</evidence>